<dbReference type="RefSeq" id="XP_065646979.1">
    <property type="nucleotide sequence ID" value="XM_065790907.1"/>
</dbReference>
<dbReference type="RefSeq" id="XP_065646978.1">
    <property type="nucleotide sequence ID" value="XM_065790906.1"/>
</dbReference>
<keyword evidence="1" id="KW-1185">Reference proteome</keyword>
<evidence type="ECO:0000313" key="9">
    <source>
        <dbReference type="RefSeq" id="XP_065646981.1"/>
    </source>
</evidence>
<dbReference type="RefSeq" id="XP_065646984.1">
    <property type="nucleotide sequence ID" value="XM_065790912.1"/>
</dbReference>
<accession>A0ABM4BDI4</accession>
<evidence type="ECO:0000313" key="12">
    <source>
        <dbReference type="RefSeq" id="XP_065646984.1"/>
    </source>
</evidence>
<dbReference type="Proteomes" id="UP001652625">
    <property type="component" value="Chromosome 02"/>
</dbReference>
<gene>
    <name evidence="2 3 4 5 6 7 8 9 10 11 12" type="primary">LOC136076939</name>
</gene>
<dbReference type="RefSeq" id="XP_065646980.1">
    <property type="nucleotide sequence ID" value="XM_065790908.1"/>
</dbReference>
<evidence type="ECO:0000313" key="7">
    <source>
        <dbReference type="RefSeq" id="XP_065646979.1"/>
    </source>
</evidence>
<evidence type="ECO:0000313" key="6">
    <source>
        <dbReference type="RefSeq" id="XP_065646978.1"/>
    </source>
</evidence>
<evidence type="ECO:0000313" key="11">
    <source>
        <dbReference type="RefSeq" id="XP_065646983.1"/>
    </source>
</evidence>
<dbReference type="GeneID" id="136076939"/>
<dbReference type="RefSeq" id="XP_065646975.1">
    <property type="nucleotide sequence ID" value="XM_065790903.1"/>
</dbReference>
<dbReference type="RefSeq" id="XP_065646976.1">
    <property type="nucleotide sequence ID" value="XM_065790904.1"/>
</dbReference>
<evidence type="ECO:0000313" key="1">
    <source>
        <dbReference type="Proteomes" id="UP001652625"/>
    </source>
</evidence>
<proteinExistence type="predicted"/>
<evidence type="ECO:0000313" key="3">
    <source>
        <dbReference type="RefSeq" id="XP_065646975.1"/>
    </source>
</evidence>
<name>A0ABM4BDI4_HYDVU</name>
<dbReference type="RefSeq" id="XP_065646982.1">
    <property type="nucleotide sequence ID" value="XM_065790910.1"/>
</dbReference>
<dbReference type="RefSeq" id="XP_065646981.1">
    <property type="nucleotide sequence ID" value="XM_065790909.1"/>
</dbReference>
<organism evidence="1 10">
    <name type="scientific">Hydra vulgaris</name>
    <name type="common">Hydra</name>
    <name type="synonym">Hydra attenuata</name>
    <dbReference type="NCBI Taxonomy" id="6087"/>
    <lineage>
        <taxon>Eukaryota</taxon>
        <taxon>Metazoa</taxon>
        <taxon>Cnidaria</taxon>
        <taxon>Hydrozoa</taxon>
        <taxon>Hydroidolina</taxon>
        <taxon>Anthoathecata</taxon>
        <taxon>Aplanulata</taxon>
        <taxon>Hydridae</taxon>
        <taxon>Hydra</taxon>
    </lineage>
</organism>
<dbReference type="RefSeq" id="XP_065646983.1">
    <property type="nucleotide sequence ID" value="XM_065790911.1"/>
</dbReference>
<reference evidence="1 2" key="1">
    <citation type="submission" date="2025-05" db="UniProtKB">
        <authorList>
            <consortium name="RefSeq"/>
        </authorList>
    </citation>
    <scope>NUCLEOTIDE SEQUENCE [LARGE SCALE GENOMIC DNA]</scope>
</reference>
<evidence type="ECO:0000313" key="2">
    <source>
        <dbReference type="RefSeq" id="XP_065646974.1"/>
    </source>
</evidence>
<sequence length="283" mass="32440">MRLKRHQTMQAMTHYLVVKFPEEDSVEVVPETWFSYETGKCFFPTKMDSKTFNNYVLKMFPPEDNWKTYTGVALWKTTDYKIAHDKATLALDTSDLNTDTETTRKKRKRKEIQRFEILNENDELDVDFSPNKLSLQGISSSASNTCAPNVECKIFSPSNSKMIPFSIFNKSSVSSNSSLDNATNSYFENGQISTPINRTDLMMDKILEKLVVMENRQKSNEKMLKTILMQLGSCTNESPVADLPVTLPIQSWEDMIILDEMSFSVGLITIIHLQSFFCIKNNL</sequence>
<evidence type="ECO:0000313" key="8">
    <source>
        <dbReference type="RefSeq" id="XP_065646980.1"/>
    </source>
</evidence>
<dbReference type="RefSeq" id="XP_065646974.1">
    <property type="nucleotide sequence ID" value="XM_065790902.1"/>
</dbReference>
<evidence type="ECO:0000313" key="4">
    <source>
        <dbReference type="RefSeq" id="XP_065646976.1"/>
    </source>
</evidence>
<evidence type="ECO:0000313" key="10">
    <source>
        <dbReference type="RefSeq" id="XP_065646982.1"/>
    </source>
</evidence>
<protein>
    <submittedName>
        <fullName evidence="2 3">Uncharacterized protein LOC136076939</fullName>
    </submittedName>
</protein>
<dbReference type="RefSeq" id="XP_065646977.1">
    <property type="nucleotide sequence ID" value="XM_065790905.1"/>
</dbReference>
<evidence type="ECO:0000313" key="5">
    <source>
        <dbReference type="RefSeq" id="XP_065646977.1"/>
    </source>
</evidence>